<protein>
    <recommendedName>
        <fullName evidence="10">4,4'-diaponeurosporenoate glycosyltransferase</fullName>
    </recommendedName>
</protein>
<dbReference type="Pfam" id="PF00535">
    <property type="entry name" value="Glycos_transf_2"/>
    <property type="match status" value="1"/>
</dbReference>
<dbReference type="RefSeq" id="WP_117239241.1">
    <property type="nucleotide sequence ID" value="NZ_JAUOQO010000001.1"/>
</dbReference>
<dbReference type="AlphaFoldDB" id="A0AAW7YNZ2"/>
<evidence type="ECO:0000256" key="2">
    <source>
        <dbReference type="ARBA" id="ARBA00022475"/>
    </source>
</evidence>
<evidence type="ECO:0000313" key="13">
    <source>
        <dbReference type="EMBL" id="MDO6572727.1"/>
    </source>
</evidence>
<evidence type="ECO:0000256" key="6">
    <source>
        <dbReference type="ARBA" id="ARBA00023136"/>
    </source>
</evidence>
<dbReference type="InterPro" id="IPR001173">
    <property type="entry name" value="Glyco_trans_2-like"/>
</dbReference>
<evidence type="ECO:0000256" key="10">
    <source>
        <dbReference type="ARBA" id="ARBA00040345"/>
    </source>
</evidence>
<keyword evidence="2" id="KW-1003">Cell membrane</keyword>
<dbReference type="InterPro" id="IPR029044">
    <property type="entry name" value="Nucleotide-diphossugar_trans"/>
</dbReference>
<sequence length="381" mass="44166">MRMIQYIITVFTTLSIVCGHFIYNHRYRLNHQKTNNSHDLKEINGSNPIITIIIPARNEAHRLPQLLESLLTQTGNFKVIVMDDGSTDDTVNVAKAYQVEVHQVQYSIEDKWRGKSRVCYEGMKYCNSKLVMFVDADVVFENNEVIEKLIHTYHHQDDKGLLSVQPYHKTRNTYESLSAIFNLMTVVGMNHFSSLKKQKDNNIAFGPILLTNIDDYLATNGHLNAEHSIIEGFAIGQAYQQLNLPVTLYEGKGNIHFRMYEEGLNALVKGWTKHLSVGANQTESRIMFAIMIWLFGSIMTSLGIIFSCIYKPISKFKMLTLYFIYTIQFIQLHRRVGNFSRILLCLHPLLFLFFCSIFGKSLWHTYILKKVEWKGRHFDIH</sequence>
<dbReference type="EMBL" id="JAUOQO010000001">
    <property type="protein sequence ID" value="MDO6572727.1"/>
    <property type="molecule type" value="Genomic_DNA"/>
</dbReference>
<dbReference type="CDD" id="cd00761">
    <property type="entry name" value="Glyco_tranf_GTA_type"/>
    <property type="match status" value="1"/>
</dbReference>
<evidence type="ECO:0000256" key="11">
    <source>
        <dbReference type="SAM" id="Phobius"/>
    </source>
</evidence>
<name>A0AAW7YNZ2_9STAP</name>
<accession>A0AAW7YNZ2</accession>
<dbReference type="GO" id="GO:0005886">
    <property type="term" value="C:plasma membrane"/>
    <property type="evidence" value="ECO:0007669"/>
    <property type="project" value="UniProtKB-SubCell"/>
</dbReference>
<keyword evidence="6 11" id="KW-0472">Membrane</keyword>
<keyword evidence="11" id="KW-0812">Transmembrane</keyword>
<keyword evidence="3 13" id="KW-0328">Glycosyltransferase</keyword>
<evidence type="ECO:0000256" key="9">
    <source>
        <dbReference type="ARBA" id="ARBA00038120"/>
    </source>
</evidence>
<feature type="transmembrane region" description="Helical" evidence="11">
    <location>
        <begin position="342"/>
        <end position="363"/>
    </location>
</feature>
<proteinExistence type="inferred from homology"/>
<dbReference type="Proteomes" id="UP001170310">
    <property type="component" value="Unassembled WGS sequence"/>
</dbReference>
<evidence type="ECO:0000256" key="4">
    <source>
        <dbReference type="ARBA" id="ARBA00022679"/>
    </source>
</evidence>
<keyword evidence="4 13" id="KW-0808">Transferase</keyword>
<keyword evidence="11" id="KW-1133">Transmembrane helix</keyword>
<dbReference type="GO" id="GO:0016117">
    <property type="term" value="P:carotenoid biosynthetic process"/>
    <property type="evidence" value="ECO:0007669"/>
    <property type="project" value="UniProtKB-KW"/>
</dbReference>
<evidence type="ECO:0000313" key="14">
    <source>
        <dbReference type="Proteomes" id="UP001170310"/>
    </source>
</evidence>
<evidence type="ECO:0000256" key="7">
    <source>
        <dbReference type="ARBA" id="ARBA00037281"/>
    </source>
</evidence>
<comment type="function">
    <text evidence="7">Catalyzes the glycosylation of 4,4'-diaponeurosporenoate, i.e. the esterification of glucose at the C1'' position with the carboxyl group of 4,4'-diaponeurosporenic acid, to form glycosyl-4,4'-diaponeurosporenoate. This is a step in the biosynthesis of staphyloxanthin, an orange pigment present in most staphylococci strains.</text>
</comment>
<feature type="domain" description="Glycosyltransferase 2-like" evidence="12">
    <location>
        <begin position="51"/>
        <end position="178"/>
    </location>
</feature>
<comment type="pathway">
    <text evidence="8">Carotenoid biosynthesis; staphyloxanthin biosynthesis; staphyloxanthin from farnesyl diphosphate: step 4/5.</text>
</comment>
<organism evidence="13 14">
    <name type="scientific">Staphylococcus pasteuri_A</name>
    <dbReference type="NCBI Taxonomy" id="3062664"/>
    <lineage>
        <taxon>Bacteria</taxon>
        <taxon>Bacillati</taxon>
        <taxon>Bacillota</taxon>
        <taxon>Bacilli</taxon>
        <taxon>Bacillales</taxon>
        <taxon>Staphylococcaceae</taxon>
        <taxon>Staphylococcus</taxon>
    </lineage>
</organism>
<evidence type="ECO:0000256" key="1">
    <source>
        <dbReference type="ARBA" id="ARBA00004236"/>
    </source>
</evidence>
<dbReference type="SUPFAM" id="SSF53448">
    <property type="entry name" value="Nucleotide-diphospho-sugar transferases"/>
    <property type="match status" value="1"/>
</dbReference>
<keyword evidence="5" id="KW-0125">Carotenoid biosynthesis</keyword>
<dbReference type="Gene3D" id="3.90.550.10">
    <property type="entry name" value="Spore Coat Polysaccharide Biosynthesis Protein SpsA, Chain A"/>
    <property type="match status" value="1"/>
</dbReference>
<evidence type="ECO:0000256" key="8">
    <source>
        <dbReference type="ARBA" id="ARBA00037904"/>
    </source>
</evidence>
<feature type="transmembrane region" description="Helical" evidence="11">
    <location>
        <begin position="6"/>
        <end position="23"/>
    </location>
</feature>
<keyword evidence="14" id="KW-1185">Reference proteome</keyword>
<dbReference type="PANTHER" id="PTHR43646:SF2">
    <property type="entry name" value="GLYCOSYLTRANSFERASE 2-LIKE DOMAIN-CONTAINING PROTEIN"/>
    <property type="match status" value="1"/>
</dbReference>
<comment type="subcellular location">
    <subcellularLocation>
        <location evidence="1">Cell membrane</location>
    </subcellularLocation>
</comment>
<evidence type="ECO:0000259" key="12">
    <source>
        <dbReference type="Pfam" id="PF00535"/>
    </source>
</evidence>
<evidence type="ECO:0000256" key="5">
    <source>
        <dbReference type="ARBA" id="ARBA00022746"/>
    </source>
</evidence>
<comment type="caution">
    <text evidence="13">The sequence shown here is derived from an EMBL/GenBank/DDBJ whole genome shotgun (WGS) entry which is preliminary data.</text>
</comment>
<evidence type="ECO:0000256" key="3">
    <source>
        <dbReference type="ARBA" id="ARBA00022676"/>
    </source>
</evidence>
<dbReference type="PANTHER" id="PTHR43646">
    <property type="entry name" value="GLYCOSYLTRANSFERASE"/>
    <property type="match status" value="1"/>
</dbReference>
<reference evidence="13" key="1">
    <citation type="submission" date="2023-07" db="EMBL/GenBank/DDBJ databases">
        <title>Genome content predicts the carbon catabolic preferences of heterotrophic bacteria.</title>
        <authorList>
            <person name="Gralka M."/>
        </authorList>
    </citation>
    <scope>NUCLEOTIDE SEQUENCE</scope>
    <source>
        <strain evidence="13">E2R20</strain>
    </source>
</reference>
<feature type="transmembrane region" description="Helical" evidence="11">
    <location>
        <begin position="286"/>
        <end position="306"/>
    </location>
</feature>
<dbReference type="GO" id="GO:0016757">
    <property type="term" value="F:glycosyltransferase activity"/>
    <property type="evidence" value="ECO:0007669"/>
    <property type="project" value="UniProtKB-KW"/>
</dbReference>
<comment type="similarity">
    <text evidence="9">Belongs to the glycosyltransferase 2 family. CrtQ subfamily.</text>
</comment>
<gene>
    <name evidence="13" type="ORF">Q4528_00990</name>
</gene>